<proteinExistence type="predicted"/>
<sequence length="143" mass="16179">MGTHPPQNAGHCTSHYRGNDGFSGRRAGLFRTQHTPRRSPSRRCETCSKFFKARMNHDHFYEPRPGPSSSPSHVQHQIHSCIGGCHTFRTATIYVKTYPTPWPCGGALSTWFSSQSRERYARGNESDLDSGGRSGWRGRARER</sequence>
<evidence type="ECO:0000313" key="2">
    <source>
        <dbReference type="EMBL" id="KAF9503519.1"/>
    </source>
</evidence>
<dbReference type="AlphaFoldDB" id="A0A9P6AE39"/>
<evidence type="ECO:0000256" key="1">
    <source>
        <dbReference type="SAM" id="MobiDB-lite"/>
    </source>
</evidence>
<protein>
    <submittedName>
        <fullName evidence="2">Uncharacterized protein</fullName>
    </submittedName>
</protein>
<evidence type="ECO:0000313" key="3">
    <source>
        <dbReference type="Proteomes" id="UP000886523"/>
    </source>
</evidence>
<reference evidence="2" key="1">
    <citation type="journal article" date="2020" name="Nat. Commun.">
        <title>Large-scale genome sequencing of mycorrhizal fungi provides insights into the early evolution of symbiotic traits.</title>
        <authorList>
            <person name="Miyauchi S."/>
            <person name="Kiss E."/>
            <person name="Kuo A."/>
            <person name="Drula E."/>
            <person name="Kohler A."/>
            <person name="Sanchez-Garcia M."/>
            <person name="Morin E."/>
            <person name="Andreopoulos B."/>
            <person name="Barry K.W."/>
            <person name="Bonito G."/>
            <person name="Buee M."/>
            <person name="Carver A."/>
            <person name="Chen C."/>
            <person name="Cichocki N."/>
            <person name="Clum A."/>
            <person name="Culley D."/>
            <person name="Crous P.W."/>
            <person name="Fauchery L."/>
            <person name="Girlanda M."/>
            <person name="Hayes R.D."/>
            <person name="Keri Z."/>
            <person name="LaButti K."/>
            <person name="Lipzen A."/>
            <person name="Lombard V."/>
            <person name="Magnuson J."/>
            <person name="Maillard F."/>
            <person name="Murat C."/>
            <person name="Nolan M."/>
            <person name="Ohm R.A."/>
            <person name="Pangilinan J."/>
            <person name="Pereira M.F."/>
            <person name="Perotto S."/>
            <person name="Peter M."/>
            <person name="Pfister S."/>
            <person name="Riley R."/>
            <person name="Sitrit Y."/>
            <person name="Stielow J.B."/>
            <person name="Szollosi G."/>
            <person name="Zifcakova L."/>
            <person name="Stursova M."/>
            <person name="Spatafora J.W."/>
            <person name="Tedersoo L."/>
            <person name="Vaario L.M."/>
            <person name="Yamada A."/>
            <person name="Yan M."/>
            <person name="Wang P."/>
            <person name="Xu J."/>
            <person name="Bruns T."/>
            <person name="Baldrian P."/>
            <person name="Vilgalys R."/>
            <person name="Dunand C."/>
            <person name="Henrissat B."/>
            <person name="Grigoriev I.V."/>
            <person name="Hibbett D."/>
            <person name="Nagy L.G."/>
            <person name="Martin F.M."/>
        </authorList>
    </citation>
    <scope>NUCLEOTIDE SEQUENCE</scope>
    <source>
        <strain evidence="2">UP504</strain>
    </source>
</reference>
<keyword evidence="3" id="KW-1185">Reference proteome</keyword>
<comment type="caution">
    <text evidence="2">The sequence shown here is derived from an EMBL/GenBank/DDBJ whole genome shotgun (WGS) entry which is preliminary data.</text>
</comment>
<accession>A0A9P6AE39</accession>
<dbReference type="EMBL" id="MU129341">
    <property type="protein sequence ID" value="KAF9503519.1"/>
    <property type="molecule type" value="Genomic_DNA"/>
</dbReference>
<organism evidence="2 3">
    <name type="scientific">Hydnum rufescens UP504</name>
    <dbReference type="NCBI Taxonomy" id="1448309"/>
    <lineage>
        <taxon>Eukaryota</taxon>
        <taxon>Fungi</taxon>
        <taxon>Dikarya</taxon>
        <taxon>Basidiomycota</taxon>
        <taxon>Agaricomycotina</taxon>
        <taxon>Agaricomycetes</taxon>
        <taxon>Cantharellales</taxon>
        <taxon>Hydnaceae</taxon>
        <taxon>Hydnum</taxon>
    </lineage>
</organism>
<feature type="region of interest" description="Disordered" evidence="1">
    <location>
        <begin position="1"/>
        <end position="41"/>
    </location>
</feature>
<gene>
    <name evidence="2" type="ORF">BS47DRAFT_795818</name>
</gene>
<dbReference type="Proteomes" id="UP000886523">
    <property type="component" value="Unassembled WGS sequence"/>
</dbReference>
<feature type="region of interest" description="Disordered" evidence="1">
    <location>
        <begin position="120"/>
        <end position="143"/>
    </location>
</feature>
<name>A0A9P6AE39_9AGAM</name>